<keyword evidence="1" id="KW-0472">Membrane</keyword>
<reference evidence="2" key="1">
    <citation type="journal article" date="2023" name="PhytoFront">
        <title>Draft Genome Resources of Seven Strains of Tilletia horrida, Causal Agent of Kernel Smut of Rice.</title>
        <authorList>
            <person name="Khanal S."/>
            <person name="Antony Babu S."/>
            <person name="Zhou X.G."/>
        </authorList>
    </citation>
    <scope>NUCLEOTIDE SEQUENCE</scope>
    <source>
        <strain evidence="2">TX6</strain>
    </source>
</reference>
<accession>A0AAN6JWG6</accession>
<evidence type="ECO:0000313" key="2">
    <source>
        <dbReference type="EMBL" id="KAK0556776.1"/>
    </source>
</evidence>
<keyword evidence="3" id="KW-1185">Reference proteome</keyword>
<comment type="caution">
    <text evidence="2">The sequence shown here is derived from an EMBL/GenBank/DDBJ whole genome shotgun (WGS) entry which is preliminary data.</text>
</comment>
<keyword evidence="1" id="KW-0812">Transmembrane</keyword>
<dbReference type="Proteomes" id="UP001176517">
    <property type="component" value="Unassembled WGS sequence"/>
</dbReference>
<proteinExistence type="predicted"/>
<evidence type="ECO:0000256" key="1">
    <source>
        <dbReference type="SAM" id="Phobius"/>
    </source>
</evidence>
<feature type="transmembrane region" description="Helical" evidence="1">
    <location>
        <begin position="15"/>
        <end position="34"/>
    </location>
</feature>
<keyword evidence="1" id="KW-1133">Transmembrane helix</keyword>
<organism evidence="2 3">
    <name type="scientific">Tilletia horrida</name>
    <dbReference type="NCBI Taxonomy" id="155126"/>
    <lineage>
        <taxon>Eukaryota</taxon>
        <taxon>Fungi</taxon>
        <taxon>Dikarya</taxon>
        <taxon>Basidiomycota</taxon>
        <taxon>Ustilaginomycotina</taxon>
        <taxon>Exobasidiomycetes</taxon>
        <taxon>Tilletiales</taxon>
        <taxon>Tilletiaceae</taxon>
        <taxon>Tilletia</taxon>
    </lineage>
</organism>
<sequence>MPPRFNIADLAQRTIVVGLLGTGVWGLWLTAAVYKSRRGDPRIDGILTPTPERVPEGAVRGTADQAKGFARGFQDKVASGSSSPQ</sequence>
<name>A0AAN6JWG6_9BASI</name>
<gene>
    <name evidence="2" type="ORF">OC846_000965</name>
</gene>
<protein>
    <submittedName>
        <fullName evidence="2">Uncharacterized protein</fullName>
    </submittedName>
</protein>
<evidence type="ECO:0000313" key="3">
    <source>
        <dbReference type="Proteomes" id="UP001176517"/>
    </source>
</evidence>
<dbReference type="EMBL" id="JAPDMZ010000011">
    <property type="protein sequence ID" value="KAK0556776.1"/>
    <property type="molecule type" value="Genomic_DNA"/>
</dbReference>
<dbReference type="AlphaFoldDB" id="A0AAN6JWG6"/>